<proteinExistence type="predicted"/>
<evidence type="ECO:0000313" key="2">
    <source>
        <dbReference type="Proteomes" id="UP000182771"/>
    </source>
</evidence>
<sequence length="315" mass="36036">MATDLEHIAQEITALKYDIKAEVLVSDLIQHKHIKENQCIVEKEGQFARSYRFDVLDASVKDYLYDATQMLYISLSRDSLYDTLPEGMVHSKNADTSKKGIETMVKEYRQQKEEEKAARLFFAPLENELFQFNVQAEIFESSFLKEINSSLAPDVLYTLWNVPMSFEPVLASKFISILPYAHKIIGDLDKTCEVLSLLIGEEVKVNIREYGNYADTAQDTLLGNCYLGLDTIAGTDYTDYTKHLDLQIGPLQQTELPQYLHQGAIKELLAFFYRHFFPMEVEVTTEVVLPKEKQSSILNVTESPSYLGYNTYLTA</sequence>
<gene>
    <name evidence="1" type="ORF">SAMN05444420_1235</name>
</gene>
<dbReference type="GeneID" id="85018477"/>
<protein>
    <submittedName>
        <fullName evidence="1">Type VI secretion, VasB, ImpH, VC_A0111</fullName>
    </submittedName>
</protein>
<keyword evidence="2" id="KW-1185">Reference proteome</keyword>
<accession>A0A1H3A0A5</accession>
<dbReference type="InterPro" id="IPR010732">
    <property type="entry name" value="T6SS_TssG-like"/>
</dbReference>
<dbReference type="OrthoDB" id="1411058at2"/>
<dbReference type="Pfam" id="PF06996">
    <property type="entry name" value="T6SS_TssG"/>
    <property type="match status" value="1"/>
</dbReference>
<dbReference type="Proteomes" id="UP000182771">
    <property type="component" value="Unassembled WGS sequence"/>
</dbReference>
<evidence type="ECO:0000313" key="1">
    <source>
        <dbReference type="EMBL" id="SDX23180.1"/>
    </source>
</evidence>
<dbReference type="AlphaFoldDB" id="A0A1H3A0A5"/>
<dbReference type="EMBL" id="FNND01000023">
    <property type="protein sequence ID" value="SDX23180.1"/>
    <property type="molecule type" value="Genomic_DNA"/>
</dbReference>
<organism evidence="1 2">
    <name type="scientific">Capnocytophaga granulosa</name>
    <dbReference type="NCBI Taxonomy" id="45242"/>
    <lineage>
        <taxon>Bacteria</taxon>
        <taxon>Pseudomonadati</taxon>
        <taxon>Bacteroidota</taxon>
        <taxon>Flavobacteriia</taxon>
        <taxon>Flavobacteriales</taxon>
        <taxon>Flavobacteriaceae</taxon>
        <taxon>Capnocytophaga</taxon>
    </lineage>
</organism>
<reference evidence="1 2" key="1">
    <citation type="submission" date="2016-10" db="EMBL/GenBank/DDBJ databases">
        <authorList>
            <person name="Varghese N."/>
            <person name="Submissions S."/>
        </authorList>
    </citation>
    <scope>NUCLEOTIDE SEQUENCE [LARGE SCALE GENOMIC DNA]</scope>
    <source>
        <strain evidence="1 2">DSM 11449</strain>
    </source>
</reference>
<dbReference type="RefSeq" id="WP_074698917.1">
    <property type="nucleotide sequence ID" value="NZ_FNND01000023.1"/>
</dbReference>
<name>A0A1H3A0A5_9FLAO</name>
<comment type="caution">
    <text evidence="1">The sequence shown here is derived from an EMBL/GenBank/DDBJ whole genome shotgun (WGS) entry which is preliminary data.</text>
</comment>